<evidence type="ECO:0000313" key="3">
    <source>
        <dbReference type="Proteomes" id="UP000541426"/>
    </source>
</evidence>
<dbReference type="PANTHER" id="PTHR43129">
    <property type="entry name" value="FOSMIDOMYCIN RESISTANCE PROTEIN"/>
    <property type="match status" value="1"/>
</dbReference>
<dbReference type="Proteomes" id="UP000541426">
    <property type="component" value="Unassembled WGS sequence"/>
</dbReference>
<dbReference type="AlphaFoldDB" id="A0A7W6DTG8"/>
<keyword evidence="1" id="KW-0812">Transmembrane</keyword>
<comment type="caution">
    <text evidence="2">The sequence shown here is derived from an EMBL/GenBank/DDBJ whole genome shotgun (WGS) entry which is preliminary data.</text>
</comment>
<evidence type="ECO:0000256" key="1">
    <source>
        <dbReference type="SAM" id="Phobius"/>
    </source>
</evidence>
<dbReference type="GO" id="GO:0005886">
    <property type="term" value="C:plasma membrane"/>
    <property type="evidence" value="ECO:0007669"/>
    <property type="project" value="TreeGrafter"/>
</dbReference>
<keyword evidence="3" id="KW-1185">Reference proteome</keyword>
<feature type="transmembrane region" description="Helical" evidence="1">
    <location>
        <begin position="30"/>
        <end position="50"/>
    </location>
</feature>
<evidence type="ECO:0000313" key="2">
    <source>
        <dbReference type="EMBL" id="MBB3988494.1"/>
    </source>
</evidence>
<dbReference type="EMBL" id="JACIEJ010000025">
    <property type="protein sequence ID" value="MBB3988494.1"/>
    <property type="molecule type" value="Genomic_DNA"/>
</dbReference>
<dbReference type="InterPro" id="IPR036259">
    <property type="entry name" value="MFS_trans_sf"/>
</dbReference>
<sequence>MAGQIIASAFPAIVVHAQGLAPSRIGMISGLFYGTAFGVGGLASPAFGWLADVTSIATIFDLSAWFPLVGLVALRLRESRPKRSGA</sequence>
<reference evidence="2 3" key="1">
    <citation type="submission" date="2020-08" db="EMBL/GenBank/DDBJ databases">
        <title>Genomic Encyclopedia of Type Strains, Phase IV (KMG-IV): sequencing the most valuable type-strain genomes for metagenomic binning, comparative biology and taxonomic classification.</title>
        <authorList>
            <person name="Goeker M."/>
        </authorList>
    </citation>
    <scope>NUCLEOTIDE SEQUENCE [LARGE SCALE GENOMIC DNA]</scope>
    <source>
        <strain evidence="2 3">DSM 102235</strain>
    </source>
</reference>
<keyword evidence="1" id="KW-0472">Membrane</keyword>
<gene>
    <name evidence="2" type="ORF">GGQ68_004851</name>
</gene>
<feature type="transmembrane region" description="Helical" evidence="1">
    <location>
        <begin position="56"/>
        <end position="74"/>
    </location>
</feature>
<proteinExistence type="predicted"/>
<organism evidence="2 3">
    <name type="scientific">Sagittula marina</name>
    <dbReference type="NCBI Taxonomy" id="943940"/>
    <lineage>
        <taxon>Bacteria</taxon>
        <taxon>Pseudomonadati</taxon>
        <taxon>Pseudomonadota</taxon>
        <taxon>Alphaproteobacteria</taxon>
        <taxon>Rhodobacterales</taxon>
        <taxon>Roseobacteraceae</taxon>
        <taxon>Sagittula</taxon>
    </lineage>
</organism>
<protein>
    <submittedName>
        <fullName evidence="2">Fucose permease</fullName>
    </submittedName>
</protein>
<keyword evidence="1" id="KW-1133">Transmembrane helix</keyword>
<name>A0A7W6DTG8_9RHOB</name>
<dbReference type="RefSeq" id="WP_183970368.1">
    <property type="nucleotide sequence ID" value="NZ_BAABBZ010000003.1"/>
</dbReference>
<dbReference type="PANTHER" id="PTHR43129:SF1">
    <property type="entry name" value="FOSMIDOMYCIN RESISTANCE PROTEIN"/>
    <property type="match status" value="1"/>
</dbReference>
<dbReference type="SUPFAM" id="SSF103473">
    <property type="entry name" value="MFS general substrate transporter"/>
    <property type="match status" value="1"/>
</dbReference>
<accession>A0A7W6DTG8</accession>